<evidence type="ECO:0000313" key="3">
    <source>
        <dbReference type="Proteomes" id="UP000607653"/>
    </source>
</evidence>
<proteinExistence type="predicted"/>
<dbReference type="AlphaFoldDB" id="A0A822ZLY0"/>
<feature type="compositionally biased region" description="Basic and acidic residues" evidence="1">
    <location>
        <begin position="50"/>
        <end position="79"/>
    </location>
</feature>
<accession>A0A822ZLY0</accession>
<feature type="region of interest" description="Disordered" evidence="1">
    <location>
        <begin position="48"/>
        <end position="79"/>
    </location>
</feature>
<sequence length="79" mass="9084">MVDELKMMKHRKNMVMDKEKRKEICERFAGGRMGNVVAEIKSIANCSGGDKTEMDLTGKKEMKGSERNGIEKERIKHVR</sequence>
<dbReference type="EMBL" id="DUZY01000006">
    <property type="protein sequence ID" value="DAD43986.1"/>
    <property type="molecule type" value="Genomic_DNA"/>
</dbReference>
<name>A0A822ZLY0_NELNU</name>
<protein>
    <submittedName>
        <fullName evidence="2">Uncharacterized protein</fullName>
    </submittedName>
</protein>
<dbReference type="Proteomes" id="UP000607653">
    <property type="component" value="Unassembled WGS sequence"/>
</dbReference>
<comment type="caution">
    <text evidence="2">The sequence shown here is derived from an EMBL/GenBank/DDBJ whole genome shotgun (WGS) entry which is preliminary data.</text>
</comment>
<reference evidence="2 3" key="1">
    <citation type="journal article" date="2020" name="Mol. Biol. Evol.">
        <title>Distinct Expression and Methylation Patterns for Genes with Different Fates following a Single Whole-Genome Duplication in Flowering Plants.</title>
        <authorList>
            <person name="Shi T."/>
            <person name="Rahmani R.S."/>
            <person name="Gugger P.F."/>
            <person name="Wang M."/>
            <person name="Li H."/>
            <person name="Zhang Y."/>
            <person name="Li Z."/>
            <person name="Wang Q."/>
            <person name="Van de Peer Y."/>
            <person name="Marchal K."/>
            <person name="Chen J."/>
        </authorList>
    </citation>
    <scope>NUCLEOTIDE SEQUENCE [LARGE SCALE GENOMIC DNA]</scope>
    <source>
        <tissue evidence="2">Leaf</tissue>
    </source>
</reference>
<evidence type="ECO:0000313" key="2">
    <source>
        <dbReference type="EMBL" id="DAD43986.1"/>
    </source>
</evidence>
<gene>
    <name evidence="2" type="ORF">HUJ06_002216</name>
</gene>
<keyword evidence="3" id="KW-1185">Reference proteome</keyword>
<evidence type="ECO:0000256" key="1">
    <source>
        <dbReference type="SAM" id="MobiDB-lite"/>
    </source>
</evidence>
<organism evidence="2 3">
    <name type="scientific">Nelumbo nucifera</name>
    <name type="common">Sacred lotus</name>
    <dbReference type="NCBI Taxonomy" id="4432"/>
    <lineage>
        <taxon>Eukaryota</taxon>
        <taxon>Viridiplantae</taxon>
        <taxon>Streptophyta</taxon>
        <taxon>Embryophyta</taxon>
        <taxon>Tracheophyta</taxon>
        <taxon>Spermatophyta</taxon>
        <taxon>Magnoliopsida</taxon>
        <taxon>Proteales</taxon>
        <taxon>Nelumbonaceae</taxon>
        <taxon>Nelumbo</taxon>
    </lineage>
</organism>